<dbReference type="AlphaFoldDB" id="A0A7J0H1A8"/>
<sequence length="164" mass="18325">MIPMMTDCSPHGMLLRSLQNYRDALPKLSHPEISPEYPHQIPSLSLCKGQTPHHYEMKVMNENNARLIQLLTVANRPPSVAPPIPDVEQSHHSNRPGGRSQNHSTDRVRRGIHRSPSPLQHKGSSSSSESSEIPIVKGQEARRGRSPRRGGRIGTRDRSTSQKI</sequence>
<dbReference type="EMBL" id="BJWL01000026">
    <property type="protein sequence ID" value="GFZ16832.1"/>
    <property type="molecule type" value="Genomic_DNA"/>
</dbReference>
<reference evidence="2 3" key="1">
    <citation type="submission" date="2019-07" db="EMBL/GenBank/DDBJ databases">
        <title>De Novo Assembly of kiwifruit Actinidia rufa.</title>
        <authorList>
            <person name="Sugita-Konishi S."/>
            <person name="Sato K."/>
            <person name="Mori E."/>
            <person name="Abe Y."/>
            <person name="Kisaki G."/>
            <person name="Hamano K."/>
            <person name="Suezawa K."/>
            <person name="Otani M."/>
            <person name="Fukuda T."/>
            <person name="Manabe T."/>
            <person name="Gomi K."/>
            <person name="Tabuchi M."/>
            <person name="Akimitsu K."/>
            <person name="Kataoka I."/>
        </authorList>
    </citation>
    <scope>NUCLEOTIDE SEQUENCE [LARGE SCALE GENOMIC DNA]</scope>
    <source>
        <strain evidence="3">cv. Fuchu</strain>
    </source>
</reference>
<evidence type="ECO:0000313" key="2">
    <source>
        <dbReference type="EMBL" id="GFZ16832.1"/>
    </source>
</evidence>
<name>A0A7J0H1A8_9ERIC</name>
<keyword evidence="3" id="KW-1185">Reference proteome</keyword>
<evidence type="ECO:0000256" key="1">
    <source>
        <dbReference type="SAM" id="MobiDB-lite"/>
    </source>
</evidence>
<protein>
    <submittedName>
        <fullName evidence="2">Uncharacterized protein</fullName>
    </submittedName>
</protein>
<comment type="caution">
    <text evidence="2">The sequence shown here is derived from an EMBL/GenBank/DDBJ whole genome shotgun (WGS) entry which is preliminary data.</text>
</comment>
<feature type="region of interest" description="Disordered" evidence="1">
    <location>
        <begin position="76"/>
        <end position="164"/>
    </location>
</feature>
<evidence type="ECO:0000313" key="3">
    <source>
        <dbReference type="Proteomes" id="UP000585474"/>
    </source>
</evidence>
<organism evidence="2 3">
    <name type="scientific">Actinidia rufa</name>
    <dbReference type="NCBI Taxonomy" id="165716"/>
    <lineage>
        <taxon>Eukaryota</taxon>
        <taxon>Viridiplantae</taxon>
        <taxon>Streptophyta</taxon>
        <taxon>Embryophyta</taxon>
        <taxon>Tracheophyta</taxon>
        <taxon>Spermatophyta</taxon>
        <taxon>Magnoliopsida</taxon>
        <taxon>eudicotyledons</taxon>
        <taxon>Gunneridae</taxon>
        <taxon>Pentapetalae</taxon>
        <taxon>asterids</taxon>
        <taxon>Ericales</taxon>
        <taxon>Actinidiaceae</taxon>
        <taxon>Actinidia</taxon>
    </lineage>
</organism>
<proteinExistence type="predicted"/>
<accession>A0A7J0H1A8</accession>
<gene>
    <name evidence="2" type="ORF">Acr_26g0001020</name>
</gene>
<feature type="compositionally biased region" description="Basic and acidic residues" evidence="1">
    <location>
        <begin position="154"/>
        <end position="164"/>
    </location>
</feature>
<dbReference type="Proteomes" id="UP000585474">
    <property type="component" value="Unassembled WGS sequence"/>
</dbReference>